<keyword evidence="2" id="KW-0378">Hydrolase</keyword>
<dbReference type="SMART" id="SM00228">
    <property type="entry name" value="PDZ"/>
    <property type="match status" value="1"/>
</dbReference>
<dbReference type="GO" id="GO:0007165">
    <property type="term" value="P:signal transduction"/>
    <property type="evidence" value="ECO:0007669"/>
    <property type="project" value="TreeGrafter"/>
</dbReference>
<dbReference type="SUPFAM" id="SSF50156">
    <property type="entry name" value="PDZ domain-like"/>
    <property type="match status" value="1"/>
</dbReference>
<dbReference type="PANTHER" id="PTHR32060:SF30">
    <property type="entry name" value="CARBOXY-TERMINAL PROCESSING PROTEASE CTPA"/>
    <property type="match status" value="1"/>
</dbReference>
<dbReference type="Pfam" id="PF18294">
    <property type="entry name" value="Pept_S41_N"/>
    <property type="match status" value="1"/>
</dbReference>
<dbReference type="GO" id="GO:0004175">
    <property type="term" value="F:endopeptidase activity"/>
    <property type="evidence" value="ECO:0007669"/>
    <property type="project" value="TreeGrafter"/>
</dbReference>
<dbReference type="InterPro" id="IPR029045">
    <property type="entry name" value="ClpP/crotonase-like_dom_sf"/>
</dbReference>
<dbReference type="Gene3D" id="3.30.750.170">
    <property type="match status" value="1"/>
</dbReference>
<gene>
    <name evidence="2" type="ORF">MNB_SV-14-1078</name>
</gene>
<dbReference type="EMBL" id="FPHN01000222">
    <property type="protein sequence ID" value="SFV67199.1"/>
    <property type="molecule type" value="Genomic_DNA"/>
</dbReference>
<dbReference type="GO" id="GO:0006508">
    <property type="term" value="P:proteolysis"/>
    <property type="evidence" value="ECO:0007669"/>
    <property type="project" value="UniProtKB-KW"/>
</dbReference>
<dbReference type="InterPro" id="IPR005151">
    <property type="entry name" value="Tail-specific_protease"/>
</dbReference>
<name>A0A1W1CN51_9ZZZZ</name>
<keyword evidence="2" id="KW-0645">Protease</keyword>
<dbReference type="PROSITE" id="PS51257">
    <property type="entry name" value="PROKAR_LIPOPROTEIN"/>
    <property type="match status" value="1"/>
</dbReference>
<dbReference type="InterPro" id="IPR001478">
    <property type="entry name" value="PDZ"/>
</dbReference>
<protein>
    <submittedName>
        <fullName evidence="2">Carboxyl-terminal protease</fullName>
    </submittedName>
</protein>
<evidence type="ECO:0000259" key="1">
    <source>
        <dbReference type="SMART" id="SM00228"/>
    </source>
</evidence>
<dbReference type="GO" id="GO:0008236">
    <property type="term" value="F:serine-type peptidase activity"/>
    <property type="evidence" value="ECO:0007669"/>
    <property type="project" value="InterPro"/>
</dbReference>
<feature type="domain" description="PDZ" evidence="1">
    <location>
        <begin position="139"/>
        <end position="205"/>
    </location>
</feature>
<dbReference type="InterPro" id="IPR036034">
    <property type="entry name" value="PDZ_sf"/>
</dbReference>
<dbReference type="Pfam" id="PF03572">
    <property type="entry name" value="Peptidase_S41"/>
    <property type="match status" value="1"/>
</dbReference>
<dbReference type="SUPFAM" id="SSF52096">
    <property type="entry name" value="ClpP/crotonase"/>
    <property type="match status" value="1"/>
</dbReference>
<organism evidence="2">
    <name type="scientific">hydrothermal vent metagenome</name>
    <dbReference type="NCBI Taxonomy" id="652676"/>
    <lineage>
        <taxon>unclassified sequences</taxon>
        <taxon>metagenomes</taxon>
        <taxon>ecological metagenomes</taxon>
    </lineage>
</organism>
<dbReference type="PANTHER" id="PTHR32060">
    <property type="entry name" value="TAIL-SPECIFIC PROTEASE"/>
    <property type="match status" value="1"/>
</dbReference>
<evidence type="ECO:0000313" key="2">
    <source>
        <dbReference type="EMBL" id="SFV67199.1"/>
    </source>
</evidence>
<dbReference type="Gene3D" id="2.30.42.10">
    <property type="match status" value="1"/>
</dbReference>
<reference evidence="2" key="1">
    <citation type="submission" date="2016-10" db="EMBL/GenBank/DDBJ databases">
        <authorList>
            <person name="de Groot N.N."/>
        </authorList>
    </citation>
    <scope>NUCLEOTIDE SEQUENCE</scope>
</reference>
<accession>A0A1W1CN51</accession>
<dbReference type="AlphaFoldDB" id="A0A1W1CN51"/>
<dbReference type="GO" id="GO:0030288">
    <property type="term" value="C:outer membrane-bounded periplasmic space"/>
    <property type="evidence" value="ECO:0007669"/>
    <property type="project" value="TreeGrafter"/>
</dbReference>
<proteinExistence type="predicted"/>
<dbReference type="InterPro" id="IPR041613">
    <property type="entry name" value="Pept_S41_N"/>
</dbReference>
<dbReference type="Gene3D" id="3.90.226.10">
    <property type="entry name" value="2-enoyl-CoA Hydratase, Chain A, domain 1"/>
    <property type="match status" value="1"/>
</dbReference>
<sequence length="440" mass="50778">MIYKIYFYTLILFIFTSCANETTENKSSEDVAITCQKYKSTTSQYKEEYQKHIQFKAPQNLKLLLADKKIAKKASFDKQGLYTLFQTEYFWAKETKKNLDISRYSEPQKLIDDLKYKDDRWSFAVTKKLYNDAISQKSIGFGFSCHDMEVGCLITYVRIDSPADKIDLRRGDIIKKINNQTATKELIYKKGEEKKLLEFELLRPNSNERCSGKLRAREYSYKVVKSKTLKTLKNEKVGYLRLDSFLGDGRILAQIDNSFDNFKKESIKKLVIDLRYNGGGSVYLASKLLDKLVINKENQTQFTLAWNEAYKNRNQKYVFDYSPNSLDLKEILFLTTQNTASASELIISAMKPYLPEEDIVIVGDRTDGKPVGMNGEYDGNYYYFLINFVVKNSLGFYDYFNGLEVTSGCNIADDPFHEMGDPKEAMLKSALKYIDSGSCQ</sequence>